<dbReference type="Pfam" id="PF00852">
    <property type="entry name" value="Glyco_transf_10"/>
    <property type="match status" value="1"/>
</dbReference>
<evidence type="ECO:0000256" key="2">
    <source>
        <dbReference type="ARBA" id="ARBA00022676"/>
    </source>
</evidence>
<dbReference type="OrthoDB" id="9791032at2"/>
<dbReference type="InterPro" id="IPR055270">
    <property type="entry name" value="Glyco_tran_10_C"/>
</dbReference>
<feature type="domain" description="Alpha-(1,3)-fucosyltransferase FucT N-terminal" evidence="5">
    <location>
        <begin position="21"/>
        <end position="98"/>
    </location>
</feature>
<keyword evidence="2 6" id="KW-0328">Glycosyltransferase</keyword>
<gene>
    <name evidence="6" type="ORF">CQA66_02375</name>
</gene>
<dbReference type="SUPFAM" id="SSF53756">
    <property type="entry name" value="UDP-Glycosyltransferase/glycogen phosphorylase"/>
    <property type="match status" value="1"/>
</dbReference>
<comment type="similarity">
    <text evidence="1">Belongs to the glycosyltransferase 10 family.</text>
</comment>
<comment type="caution">
    <text evidence="6">The sequence shown here is derived from an EMBL/GenBank/DDBJ whole genome shotgun (WGS) entry which is preliminary data.</text>
</comment>
<protein>
    <submittedName>
        <fullName evidence="6">Alpha-1,3-fucosyltransferase</fullName>
    </submittedName>
</protein>
<dbReference type="Proteomes" id="UP000256424">
    <property type="component" value="Unassembled WGS sequence"/>
</dbReference>
<dbReference type="Pfam" id="PF18025">
    <property type="entry name" value="FucT_N"/>
    <property type="match status" value="1"/>
</dbReference>
<dbReference type="PANTHER" id="PTHR11929:SF194">
    <property type="entry name" value="ALPHA-(1,3)-FUCOSYLTRANSFERASE 10"/>
    <property type="match status" value="1"/>
</dbReference>
<evidence type="ECO:0000256" key="3">
    <source>
        <dbReference type="ARBA" id="ARBA00022679"/>
    </source>
</evidence>
<evidence type="ECO:0000313" key="7">
    <source>
        <dbReference type="Proteomes" id="UP000256424"/>
    </source>
</evidence>
<keyword evidence="7" id="KW-1185">Reference proteome</keyword>
<dbReference type="InterPro" id="IPR038577">
    <property type="entry name" value="GT10-like_C_sf"/>
</dbReference>
<evidence type="ECO:0000259" key="4">
    <source>
        <dbReference type="Pfam" id="PF00852"/>
    </source>
</evidence>
<dbReference type="GO" id="GO:0016020">
    <property type="term" value="C:membrane"/>
    <property type="evidence" value="ECO:0007669"/>
    <property type="project" value="InterPro"/>
</dbReference>
<dbReference type="Gene3D" id="3.40.50.11660">
    <property type="entry name" value="Glycosyl transferase family 10, C-terminal domain"/>
    <property type="match status" value="1"/>
</dbReference>
<dbReference type="RefSeq" id="WP_104763267.1">
    <property type="nucleotide sequence ID" value="NZ_FZPM01000017.1"/>
</dbReference>
<dbReference type="AlphaFoldDB" id="A0A3D8J890"/>
<name>A0A3D8J890_9HELI</name>
<reference evidence="6 7" key="1">
    <citation type="submission" date="2018-04" db="EMBL/GenBank/DDBJ databases">
        <title>Novel Campyloabacter and Helicobacter Species and Strains.</title>
        <authorList>
            <person name="Mannion A.J."/>
            <person name="Shen Z."/>
            <person name="Fox J.G."/>
        </authorList>
    </citation>
    <scope>NUCLEOTIDE SEQUENCE [LARGE SCALE GENOMIC DNA]</scope>
    <source>
        <strain evidence="6 7">MIT 97-5075</strain>
    </source>
</reference>
<evidence type="ECO:0000259" key="5">
    <source>
        <dbReference type="Pfam" id="PF18025"/>
    </source>
</evidence>
<dbReference type="PANTHER" id="PTHR11929">
    <property type="entry name" value="ALPHA- 1,3 -FUCOSYLTRANSFERASE"/>
    <property type="match status" value="1"/>
</dbReference>
<dbReference type="InterPro" id="IPR001503">
    <property type="entry name" value="Glyco_trans_10"/>
</dbReference>
<dbReference type="InterPro" id="IPR041058">
    <property type="entry name" value="FucT_N"/>
</dbReference>
<dbReference type="GO" id="GO:0008417">
    <property type="term" value="F:fucosyltransferase activity"/>
    <property type="evidence" value="ECO:0007669"/>
    <property type="project" value="InterPro"/>
</dbReference>
<proteinExistence type="inferred from homology"/>
<dbReference type="EMBL" id="NXLW01000003">
    <property type="protein sequence ID" value="RDU73094.1"/>
    <property type="molecule type" value="Genomic_DNA"/>
</dbReference>
<organism evidence="6 7">
    <name type="scientific">Helicobacter aurati</name>
    <dbReference type="NCBI Taxonomy" id="137778"/>
    <lineage>
        <taxon>Bacteria</taxon>
        <taxon>Pseudomonadati</taxon>
        <taxon>Campylobacterota</taxon>
        <taxon>Epsilonproteobacteria</taxon>
        <taxon>Campylobacterales</taxon>
        <taxon>Helicobacteraceae</taxon>
        <taxon>Helicobacter</taxon>
    </lineage>
</organism>
<keyword evidence="3 6" id="KW-0808">Transferase</keyword>
<evidence type="ECO:0000313" key="6">
    <source>
        <dbReference type="EMBL" id="RDU73094.1"/>
    </source>
</evidence>
<feature type="domain" description="Fucosyltransferase C-terminal" evidence="4">
    <location>
        <begin position="120"/>
        <end position="282"/>
    </location>
</feature>
<sequence length="383" mass="46050">MQEIRLKILDWWEKPTIENFETNYFVRLLRKKYKVIYSDNPDYILYSILGNEHLQYDCVRIFHTQENIAPDFNIADYALCFDYIDFLDRYMRLPHFALDYYHEDLRLSMKRHEISREEIESKQKFCSFLVSSPYGSNIRDEFFEALCRYKKVDSGGRWKNNIGGPIDSVYSHCNVPFNDFPRLKRKFISQYKFHLCFENSSNPGYITEKLWSAFAAKTIPIYWGDSSLSMHSPYFSDTPQTNGQGEYIVNPKAYINLHDFSSFQEAIERIIEVDNDPSLFASVLQEKVFLQDYDIIAYYENKILRFFDSIFAKGTKIHRESTAINIHHNARYRTGFNYENYEYAQKDYVTMYRLREKCNALIPRFLRPLFGFNRYHYRYRKKT</sequence>
<accession>A0A3D8J890</accession>
<evidence type="ECO:0000256" key="1">
    <source>
        <dbReference type="ARBA" id="ARBA00008919"/>
    </source>
</evidence>